<gene>
    <name evidence="7" type="ORF">N7530_007794</name>
</gene>
<feature type="domain" description="Xylanolytic transcriptional activator regulatory" evidence="6">
    <location>
        <begin position="266"/>
        <end position="352"/>
    </location>
</feature>
<dbReference type="InterPro" id="IPR050815">
    <property type="entry name" value="TF_fung"/>
</dbReference>
<protein>
    <recommendedName>
        <fullName evidence="6">Xylanolytic transcriptional activator regulatory domain-containing protein</fullName>
    </recommendedName>
</protein>
<evidence type="ECO:0000256" key="3">
    <source>
        <dbReference type="ARBA" id="ARBA00023015"/>
    </source>
</evidence>
<evidence type="ECO:0000256" key="5">
    <source>
        <dbReference type="ARBA" id="ARBA00023242"/>
    </source>
</evidence>
<accession>A0A9X0BKN3</accession>
<dbReference type="Proteomes" id="UP001147760">
    <property type="component" value="Unassembled WGS sequence"/>
</dbReference>
<dbReference type="GO" id="GO:0005634">
    <property type="term" value="C:nucleus"/>
    <property type="evidence" value="ECO:0007669"/>
    <property type="project" value="UniProtKB-SubCell"/>
</dbReference>
<keyword evidence="5" id="KW-0539">Nucleus</keyword>
<keyword evidence="3" id="KW-0805">Transcription regulation</keyword>
<evidence type="ECO:0000256" key="2">
    <source>
        <dbReference type="ARBA" id="ARBA00022723"/>
    </source>
</evidence>
<dbReference type="CDD" id="cd12148">
    <property type="entry name" value="fungal_TF_MHR"/>
    <property type="match status" value="1"/>
</dbReference>
<comment type="caution">
    <text evidence="7">The sequence shown here is derived from an EMBL/GenBank/DDBJ whole genome shotgun (WGS) entry which is preliminary data.</text>
</comment>
<evidence type="ECO:0000256" key="4">
    <source>
        <dbReference type="ARBA" id="ARBA00023163"/>
    </source>
</evidence>
<dbReference type="GO" id="GO:0000981">
    <property type="term" value="F:DNA-binding transcription factor activity, RNA polymerase II-specific"/>
    <property type="evidence" value="ECO:0007669"/>
    <property type="project" value="InterPro"/>
</dbReference>
<dbReference type="EMBL" id="JAPWDO010000005">
    <property type="protein sequence ID" value="KAJ5470437.1"/>
    <property type="molecule type" value="Genomic_DNA"/>
</dbReference>
<sequence>MVTFEPPFQIYLIWTISFTPRDNPTTGRGLLEQPVTGQQSRVRNGRNNAAQVTSSVGGHTAPVPAQCRDSPVLLSPRGFESDSDIDELASMQPDFFPVLSNSGDVQSSTSPVEPMLPQYSIIVHLVEVFFETVQPQFHLLHRPCFLERLHSGSLIAEEHSSLLLNAMFALASRYTDDPRVHAFDLFLLEDAHQSGASSRPPFGKLERWEHGKGFIRRASKIFYDEVMEFERLELEHGIVERPSLLLIQGATLLSYAKVTMGALSQAHSLVSTCVRMAYDAGLDRIDSSEHQRLIHVSSCKHEEAEWVKKEALRHVWWCIWELDSFLGSVKCLPWMIDVVKCQTKLPADDDDWFKGNEVAAPLLPGRTDQWRKLEDSWHCTSFLGNRIVSLYFLMTLIDVVSGENPGHSCSYLEVEQCVAIWRKRLPEKLKFESRPKRLDQNPGQLAEIFSTYITNQQISILIARAQMFTGVDTVSISDQCQNYRTRLSNPGDDSTMLPATQKFFEAFLASDIICEIVKDWPRYSIGRCCPFIILGFWTPACLQLLVKAFATSAWDLREKALLSFQTFIFVMEQIAEYWGLGQVILSSFRMYEQRLNHTTSGSEFPDVGKDVTLTKRLLSLPSYIDDAISNIIDESGHVDYMQHVGRTGQHQVVDVLPADLWDAERTILMDDPGSVPFLCSTPQVDDWINSALGDTEAYRDQFPAP</sequence>
<organism evidence="7 8">
    <name type="scientific">Penicillium desertorum</name>
    <dbReference type="NCBI Taxonomy" id="1303715"/>
    <lineage>
        <taxon>Eukaryota</taxon>
        <taxon>Fungi</taxon>
        <taxon>Dikarya</taxon>
        <taxon>Ascomycota</taxon>
        <taxon>Pezizomycotina</taxon>
        <taxon>Eurotiomycetes</taxon>
        <taxon>Eurotiomycetidae</taxon>
        <taxon>Eurotiales</taxon>
        <taxon>Aspergillaceae</taxon>
        <taxon>Penicillium</taxon>
    </lineage>
</organism>
<reference evidence="7" key="2">
    <citation type="journal article" date="2023" name="IMA Fungus">
        <title>Comparative genomic study of the Penicillium genus elucidates a diverse pangenome and 15 lateral gene transfer events.</title>
        <authorList>
            <person name="Petersen C."/>
            <person name="Sorensen T."/>
            <person name="Nielsen M.R."/>
            <person name="Sondergaard T.E."/>
            <person name="Sorensen J.L."/>
            <person name="Fitzpatrick D.A."/>
            <person name="Frisvad J.C."/>
            <person name="Nielsen K.L."/>
        </authorList>
    </citation>
    <scope>NUCLEOTIDE SEQUENCE</scope>
    <source>
        <strain evidence="7">IBT 17660</strain>
    </source>
</reference>
<name>A0A9X0BKN3_9EURO</name>
<dbReference type="Pfam" id="PF04082">
    <property type="entry name" value="Fungal_trans"/>
    <property type="match status" value="1"/>
</dbReference>
<evidence type="ECO:0000313" key="8">
    <source>
        <dbReference type="Proteomes" id="UP001147760"/>
    </source>
</evidence>
<keyword evidence="2" id="KW-0479">Metal-binding</keyword>
<comment type="subcellular location">
    <subcellularLocation>
        <location evidence="1">Nucleus</location>
    </subcellularLocation>
</comment>
<evidence type="ECO:0000313" key="7">
    <source>
        <dbReference type="EMBL" id="KAJ5470437.1"/>
    </source>
</evidence>
<dbReference type="PANTHER" id="PTHR47338">
    <property type="entry name" value="ZN(II)2CYS6 TRANSCRIPTION FACTOR (EUROFUNG)-RELATED"/>
    <property type="match status" value="1"/>
</dbReference>
<keyword evidence="4" id="KW-0804">Transcription</keyword>
<reference evidence="7" key="1">
    <citation type="submission" date="2022-12" db="EMBL/GenBank/DDBJ databases">
        <authorList>
            <person name="Petersen C."/>
        </authorList>
    </citation>
    <scope>NUCLEOTIDE SEQUENCE</scope>
    <source>
        <strain evidence="7">IBT 17660</strain>
    </source>
</reference>
<dbReference type="GO" id="GO:0003677">
    <property type="term" value="F:DNA binding"/>
    <property type="evidence" value="ECO:0007669"/>
    <property type="project" value="InterPro"/>
</dbReference>
<dbReference type="OrthoDB" id="3862662at2759"/>
<dbReference type="GO" id="GO:0008270">
    <property type="term" value="F:zinc ion binding"/>
    <property type="evidence" value="ECO:0007669"/>
    <property type="project" value="InterPro"/>
</dbReference>
<evidence type="ECO:0000259" key="6">
    <source>
        <dbReference type="SMART" id="SM00906"/>
    </source>
</evidence>
<dbReference type="InterPro" id="IPR007219">
    <property type="entry name" value="XnlR_reg_dom"/>
</dbReference>
<dbReference type="AlphaFoldDB" id="A0A9X0BKN3"/>
<evidence type="ECO:0000256" key="1">
    <source>
        <dbReference type="ARBA" id="ARBA00004123"/>
    </source>
</evidence>
<dbReference type="PANTHER" id="PTHR47338:SF5">
    <property type="entry name" value="ZN(II)2CYS6 TRANSCRIPTION FACTOR (EUROFUNG)"/>
    <property type="match status" value="1"/>
</dbReference>
<dbReference type="SMART" id="SM00906">
    <property type="entry name" value="Fungal_trans"/>
    <property type="match status" value="1"/>
</dbReference>
<dbReference type="GO" id="GO:0006351">
    <property type="term" value="P:DNA-templated transcription"/>
    <property type="evidence" value="ECO:0007669"/>
    <property type="project" value="InterPro"/>
</dbReference>
<proteinExistence type="predicted"/>
<keyword evidence="8" id="KW-1185">Reference proteome</keyword>